<comment type="caution">
    <text evidence="6">The sequence shown here is derived from an EMBL/GenBank/DDBJ whole genome shotgun (WGS) entry which is preliminary data.</text>
</comment>
<feature type="compositionally biased region" description="Acidic residues" evidence="4">
    <location>
        <begin position="74"/>
        <end position="85"/>
    </location>
</feature>
<feature type="compositionally biased region" description="Basic residues" evidence="4">
    <location>
        <begin position="255"/>
        <end position="270"/>
    </location>
</feature>
<dbReference type="GO" id="GO:0006450">
    <property type="term" value="P:regulation of translational fidelity"/>
    <property type="evidence" value="ECO:0007669"/>
    <property type="project" value="InterPro"/>
</dbReference>
<dbReference type="InterPro" id="IPR058871">
    <property type="entry name" value="Zuotin_N"/>
</dbReference>
<dbReference type="Pfam" id="PF00226">
    <property type="entry name" value="DnaJ"/>
    <property type="match status" value="1"/>
</dbReference>
<evidence type="ECO:0000256" key="1">
    <source>
        <dbReference type="ARBA" id="ARBA00004496"/>
    </source>
</evidence>
<dbReference type="Proteomes" id="UP000068243">
    <property type="component" value="Unassembled WGS sequence"/>
</dbReference>
<dbReference type="VEuPathDB" id="FungiDB:ATCC64974_1430"/>
<dbReference type="VEuPathDB" id="FungiDB:ASPNIDRAFT2_1161498"/>
<dbReference type="Gene3D" id="1.10.287.110">
    <property type="entry name" value="DnaJ domain"/>
    <property type="match status" value="1"/>
</dbReference>
<dbReference type="GO" id="GO:0051083">
    <property type="term" value="P:'de novo' cotranslational protein folding"/>
    <property type="evidence" value="ECO:0007669"/>
    <property type="project" value="InterPro"/>
</dbReference>
<dbReference type="GO" id="GO:0030544">
    <property type="term" value="F:Hsp70 protein binding"/>
    <property type="evidence" value="ECO:0007669"/>
    <property type="project" value="InterPro"/>
</dbReference>
<evidence type="ECO:0000256" key="4">
    <source>
        <dbReference type="SAM" id="MobiDB-lite"/>
    </source>
</evidence>
<sequence>MATVQTINVTLPSLPSGWSADKDFKAVGTVSAATQRNLEPVGPHFLAHARRKRHHRTFSEDERIQAQQNVKSTEDEEDDDISEDEDPMMLSRDAKDWKSQDHYQVLGLSKYRWRATPEQIKRAHRKKVLRHHPDKKAAMGDRDENDSFFKCIQKATEVLLDPTKRRQFDSVDEAADVEPPTKKEAAKGNFFKLWRPVFESEGRFSKKQPVPQLGDENSTQEEVETFYNFWYDFDSWRTFEYLDEDVPDDNENRDQKRHMEKKNANARRKRKTEDTTRLRHLVDECAAGDERIKKFRKAARADKDRKRLEKEAEIKRLAEEKEKARLEEEQRKKDAEEAAKAEREQNKKAKEAAKNAAKKNKRVLKGSIKDVNYFGEGGEPSAAQVDSVLGDVDLVISKIDAEELAGLAGRLSAAGKDAAAVKNVYAEEVKRLVGAGKLKEGEAKFFA</sequence>
<dbReference type="PROSITE" id="PS00636">
    <property type="entry name" value="DNAJ_1"/>
    <property type="match status" value="1"/>
</dbReference>
<feature type="region of interest" description="Disordered" evidence="4">
    <location>
        <begin position="247"/>
        <end position="275"/>
    </location>
</feature>
<evidence type="ECO:0000313" key="6">
    <source>
        <dbReference type="EMBL" id="GAQ42968.1"/>
    </source>
</evidence>
<dbReference type="InterPro" id="IPR042569">
    <property type="entry name" value="RAC_head_sf"/>
</dbReference>
<feature type="region of interest" description="Disordered" evidence="4">
    <location>
        <begin position="51"/>
        <end position="85"/>
    </location>
</feature>
<comment type="subcellular location">
    <subcellularLocation>
        <location evidence="1">Cytoplasm</location>
    </subcellularLocation>
</comment>
<dbReference type="Pfam" id="PF26185">
    <property type="entry name" value="Zuotin_N"/>
    <property type="match status" value="1"/>
</dbReference>
<organism evidence="6 7">
    <name type="scientific">Aspergillus niger</name>
    <dbReference type="NCBI Taxonomy" id="5061"/>
    <lineage>
        <taxon>Eukaryota</taxon>
        <taxon>Fungi</taxon>
        <taxon>Dikarya</taxon>
        <taxon>Ascomycota</taxon>
        <taxon>Pezizomycotina</taxon>
        <taxon>Eurotiomycetes</taxon>
        <taxon>Eurotiomycetidae</taxon>
        <taxon>Eurotiales</taxon>
        <taxon>Aspergillaceae</taxon>
        <taxon>Aspergillus</taxon>
        <taxon>Aspergillus subgen. Circumdati</taxon>
    </lineage>
</organism>
<dbReference type="CDD" id="cd23953">
    <property type="entry name" value="zuotin_NTD"/>
    <property type="match status" value="1"/>
</dbReference>
<feature type="region of interest" description="Disordered" evidence="4">
    <location>
        <begin position="323"/>
        <end position="361"/>
    </location>
</feature>
<gene>
    <name evidence="6" type="ORF">ABL_05629</name>
</gene>
<dbReference type="CDD" id="cd06257">
    <property type="entry name" value="DnaJ"/>
    <property type="match status" value="1"/>
</dbReference>
<dbReference type="InterPro" id="IPR054076">
    <property type="entry name" value="ZUO1-like_ZHD"/>
</dbReference>
<protein>
    <submittedName>
        <fullName evidence="6">Ribosome associated DnaJ chaperone Zuotin</fullName>
    </submittedName>
</protein>
<feature type="compositionally biased region" description="Basic residues" evidence="4">
    <location>
        <begin position="122"/>
        <end position="134"/>
    </location>
</feature>
<dbReference type="GO" id="GO:0005829">
    <property type="term" value="C:cytosol"/>
    <property type="evidence" value="ECO:0007669"/>
    <property type="project" value="TreeGrafter"/>
</dbReference>
<name>A0A117E0T7_ASPNG</name>
<dbReference type="EMBL" id="BCMY01000008">
    <property type="protein sequence ID" value="GAQ42968.1"/>
    <property type="molecule type" value="Genomic_DNA"/>
</dbReference>
<dbReference type="GO" id="GO:0043022">
    <property type="term" value="F:ribosome binding"/>
    <property type="evidence" value="ECO:0007669"/>
    <property type="project" value="InterPro"/>
</dbReference>
<evidence type="ECO:0000256" key="2">
    <source>
        <dbReference type="ARBA" id="ARBA00022490"/>
    </source>
</evidence>
<feature type="compositionally biased region" description="Basic and acidic residues" evidence="4">
    <location>
        <begin position="323"/>
        <end position="353"/>
    </location>
</feature>
<dbReference type="PROSITE" id="PS50076">
    <property type="entry name" value="DNAJ_2"/>
    <property type="match status" value="1"/>
</dbReference>
<dbReference type="VEuPathDB" id="FungiDB:An14g01560"/>
<dbReference type="SUPFAM" id="SSF46565">
    <property type="entry name" value="Chaperone J-domain"/>
    <property type="match status" value="1"/>
</dbReference>
<dbReference type="Pfam" id="PF21884">
    <property type="entry name" value="ZUO1-like_ZHD"/>
    <property type="match status" value="1"/>
</dbReference>
<dbReference type="InterPro" id="IPR018253">
    <property type="entry name" value="DnaJ_domain_CS"/>
</dbReference>
<reference evidence="7" key="1">
    <citation type="journal article" date="2016" name="Genome Announc.">
        <title>Draft genome sequence of Aspergillus niger strain An76.</title>
        <authorList>
            <person name="Gong W."/>
            <person name="Cheng Z."/>
            <person name="Zhang H."/>
            <person name="Liu L."/>
            <person name="Gao P."/>
            <person name="Wang L."/>
        </authorList>
    </citation>
    <scope>NUCLEOTIDE SEQUENCE [LARGE SCALE GENOMIC DNA]</scope>
    <source>
        <strain evidence="7">An76</strain>
    </source>
</reference>
<proteinExistence type="predicted"/>
<evidence type="ECO:0000259" key="5">
    <source>
        <dbReference type="PROSITE" id="PS50076"/>
    </source>
</evidence>
<dbReference type="OMA" id="RNHTWSE"/>
<dbReference type="VEuPathDB" id="FungiDB:M747DRAFT_366176"/>
<dbReference type="InterPro" id="IPR044634">
    <property type="entry name" value="Zuotin/DnaJC2"/>
</dbReference>
<dbReference type="AlphaFoldDB" id="A0A117E0T7"/>
<dbReference type="Gene3D" id="1.10.8.840">
    <property type="entry name" value="Ribosome-associated complex head domain"/>
    <property type="match status" value="1"/>
</dbReference>
<evidence type="ECO:0000256" key="3">
    <source>
        <dbReference type="ARBA" id="ARBA00023186"/>
    </source>
</evidence>
<dbReference type="InterPro" id="IPR036869">
    <property type="entry name" value="J_dom_sf"/>
</dbReference>
<dbReference type="PANTHER" id="PTHR43999">
    <property type="entry name" value="DNAJ HOMOLOG SUBFAMILY C MEMBER 2"/>
    <property type="match status" value="1"/>
</dbReference>
<dbReference type="InterPro" id="IPR032003">
    <property type="entry name" value="RAC_head"/>
</dbReference>
<dbReference type="Pfam" id="PF16717">
    <property type="entry name" value="RAC_head"/>
    <property type="match status" value="1"/>
</dbReference>
<accession>A0A117E0T7</accession>
<keyword evidence="2" id="KW-0963">Cytoplasm</keyword>
<dbReference type="SMART" id="SM00271">
    <property type="entry name" value="DnaJ"/>
    <property type="match status" value="1"/>
</dbReference>
<dbReference type="PaxDb" id="5061-CADANGAP00010875"/>
<dbReference type="OrthoDB" id="1690618at2759"/>
<feature type="domain" description="J" evidence="5">
    <location>
        <begin position="101"/>
        <end position="172"/>
    </location>
</feature>
<feature type="region of interest" description="Disordered" evidence="4">
    <location>
        <begin position="122"/>
        <end position="142"/>
    </location>
</feature>
<dbReference type="InterPro" id="IPR001623">
    <property type="entry name" value="DnaJ_domain"/>
</dbReference>
<evidence type="ECO:0000313" key="7">
    <source>
        <dbReference type="Proteomes" id="UP000068243"/>
    </source>
</evidence>
<dbReference type="PANTHER" id="PTHR43999:SF1">
    <property type="entry name" value="DNAJ HOMOLOG SUBFAMILY C MEMBER 2"/>
    <property type="match status" value="1"/>
</dbReference>
<keyword evidence="3" id="KW-0143">Chaperone</keyword>